<accession>A0ABD1XSX0</accession>
<keyword evidence="1" id="KW-1133">Transmembrane helix</keyword>
<comment type="caution">
    <text evidence="2">The sequence shown here is derived from an EMBL/GenBank/DDBJ whole genome shotgun (WGS) entry which is preliminary data.</text>
</comment>
<dbReference type="PANTHER" id="PTHR31389:SF9">
    <property type="match status" value="1"/>
</dbReference>
<dbReference type="PANTHER" id="PTHR31389">
    <property type="entry name" value="LD39211P"/>
    <property type="match status" value="1"/>
</dbReference>
<keyword evidence="1" id="KW-0472">Membrane</keyword>
<evidence type="ECO:0000313" key="3">
    <source>
        <dbReference type="Proteomes" id="UP001605036"/>
    </source>
</evidence>
<keyword evidence="3" id="KW-1185">Reference proteome</keyword>
<feature type="transmembrane region" description="Helical" evidence="1">
    <location>
        <begin position="57"/>
        <end position="82"/>
    </location>
</feature>
<dbReference type="EMBL" id="JBHFFA010000007">
    <property type="protein sequence ID" value="KAL2612053.1"/>
    <property type="molecule type" value="Genomic_DNA"/>
</dbReference>
<evidence type="ECO:0000256" key="1">
    <source>
        <dbReference type="SAM" id="Phobius"/>
    </source>
</evidence>
<evidence type="ECO:0000313" key="2">
    <source>
        <dbReference type="EMBL" id="KAL2612053.1"/>
    </source>
</evidence>
<keyword evidence="1" id="KW-0812">Transmembrane</keyword>
<organism evidence="2 3">
    <name type="scientific">Riccia fluitans</name>
    <dbReference type="NCBI Taxonomy" id="41844"/>
    <lineage>
        <taxon>Eukaryota</taxon>
        <taxon>Viridiplantae</taxon>
        <taxon>Streptophyta</taxon>
        <taxon>Embryophyta</taxon>
        <taxon>Marchantiophyta</taxon>
        <taxon>Marchantiopsida</taxon>
        <taxon>Marchantiidae</taxon>
        <taxon>Marchantiales</taxon>
        <taxon>Ricciaceae</taxon>
        <taxon>Riccia</taxon>
    </lineage>
</organism>
<gene>
    <name evidence="2" type="ORF">R1flu_023745</name>
</gene>
<dbReference type="Proteomes" id="UP001605036">
    <property type="component" value="Unassembled WGS sequence"/>
</dbReference>
<dbReference type="AlphaFoldDB" id="A0ABD1XSX0"/>
<sequence length="454" mass="50822">MLNSKNHPYASMNLKYGHPVEFTNEQKTAQHQSQDSFPARVMASVLSSRVRQISAGIIVLGFLAVLNLCAFFAALRMGLVFYPPDEGPLASELNRGADFEVCLMISVGDDRDQPNSKAVPFSEMNRLFDPVIAEMKDRPPGTKLLLAADYTSRLRVVKLDEEVPSRTRPDFPREKWQPTIVTAFSGNHFPVASLLLRSLAKAGKEAADAGIYNISVVVYSIEEFNSTLQGLFDCVVREMNEVYHVKTEARVFNFSAVPEWMRLDPFKPYSGTGEYAWKVLIIHQVLLERGFVIWSDAGNRFTLHGLVETLSNTFAHGFSSRTTIGVLPNWVHPGMLKYFRYNFHHNPPVPNCDGSSVGVTLDRYETVVRPWYECSITRQCLAPDGSSRINHRQDQSALTIITSMNGVVCQGISSSVKRHMDDHPTDYFGTNPTACYIDPLQVVPPPGFYSNSTN</sequence>
<reference evidence="2 3" key="1">
    <citation type="submission" date="2024-09" db="EMBL/GenBank/DDBJ databases">
        <title>Chromosome-scale assembly of Riccia fluitans.</title>
        <authorList>
            <person name="Paukszto L."/>
            <person name="Sawicki J."/>
            <person name="Karawczyk K."/>
            <person name="Piernik-Szablinska J."/>
            <person name="Szczecinska M."/>
            <person name="Mazdziarz M."/>
        </authorList>
    </citation>
    <scope>NUCLEOTIDE SEQUENCE [LARGE SCALE GENOMIC DNA]</scope>
    <source>
        <strain evidence="2">Rf_01</strain>
        <tissue evidence="2">Aerial parts of the thallus</tissue>
    </source>
</reference>
<proteinExistence type="predicted"/>
<protein>
    <submittedName>
        <fullName evidence="2">Uncharacterized protein</fullName>
    </submittedName>
</protein>
<name>A0ABD1XSX0_9MARC</name>